<gene>
    <name evidence="8" type="ORF">FFL01_11560</name>
</gene>
<dbReference type="InterPro" id="IPR008969">
    <property type="entry name" value="CarboxyPept-like_regulatory"/>
</dbReference>
<dbReference type="Gene3D" id="2.40.170.20">
    <property type="entry name" value="TonB-dependent receptor, beta-barrel domain"/>
    <property type="match status" value="1"/>
</dbReference>
<keyword evidence="8" id="KW-0675">Receptor</keyword>
<reference evidence="8 9" key="1">
    <citation type="submission" date="2019-06" db="EMBL/GenBank/DDBJ databases">
        <title>Whole genome shotgun sequence of Flavobacterium flevense NBRC 14960.</title>
        <authorList>
            <person name="Hosoyama A."/>
            <person name="Uohara A."/>
            <person name="Ohji S."/>
            <person name="Ichikawa N."/>
        </authorList>
    </citation>
    <scope>NUCLEOTIDE SEQUENCE [LARGE SCALE GENOMIC DNA]</scope>
    <source>
        <strain evidence="8 9">NBRC 14960</strain>
    </source>
</reference>
<feature type="signal peptide" evidence="5">
    <location>
        <begin position="1"/>
        <end position="21"/>
    </location>
</feature>
<dbReference type="Gene3D" id="2.60.40.1120">
    <property type="entry name" value="Carboxypeptidase-like, regulatory domain"/>
    <property type="match status" value="1"/>
</dbReference>
<dbReference type="Pfam" id="PF00593">
    <property type="entry name" value="TonB_dep_Rec_b-barrel"/>
    <property type="match status" value="1"/>
</dbReference>
<dbReference type="Proteomes" id="UP000316775">
    <property type="component" value="Unassembled WGS sequence"/>
</dbReference>
<proteinExistence type="inferred from homology"/>
<accession>A0A4Y4AXF5</accession>
<dbReference type="InterPro" id="IPR000531">
    <property type="entry name" value="Beta-barrel_TonB"/>
</dbReference>
<dbReference type="PANTHER" id="PTHR40980">
    <property type="entry name" value="PLUG DOMAIN-CONTAINING PROTEIN"/>
    <property type="match status" value="1"/>
</dbReference>
<comment type="similarity">
    <text evidence="4">Belongs to the TonB-dependent receptor family.</text>
</comment>
<dbReference type="SUPFAM" id="SSF56935">
    <property type="entry name" value="Porins"/>
    <property type="match status" value="2"/>
</dbReference>
<dbReference type="RefSeq" id="WP_073242271.1">
    <property type="nucleotide sequence ID" value="NZ_BJNP01000009.1"/>
</dbReference>
<dbReference type="Pfam" id="PF13715">
    <property type="entry name" value="CarbopepD_reg_2"/>
    <property type="match status" value="1"/>
</dbReference>
<feature type="domain" description="TonB-dependent receptor plug" evidence="7">
    <location>
        <begin position="135"/>
        <end position="235"/>
    </location>
</feature>
<dbReference type="AlphaFoldDB" id="A0A4Y4AXF5"/>
<dbReference type="STRING" id="983.SAMN05443543_102199"/>
<evidence type="ECO:0000313" key="9">
    <source>
        <dbReference type="Proteomes" id="UP000316775"/>
    </source>
</evidence>
<dbReference type="PANTHER" id="PTHR40980:SF4">
    <property type="entry name" value="TONB-DEPENDENT RECEPTOR-LIKE BETA-BARREL DOMAIN-CONTAINING PROTEIN"/>
    <property type="match status" value="1"/>
</dbReference>
<comment type="caution">
    <text evidence="8">The sequence shown here is derived from an EMBL/GenBank/DDBJ whole genome shotgun (WGS) entry which is preliminary data.</text>
</comment>
<sequence length="950" mass="105577">MKNNIFLICATFLFFSWTAFAQTGSVKGKVLDGSFPLPGAIIQLKGIQKSVSTDFEGNFTITGLKSGNYTIIISYVGYEKSNQDVIVESGKVAKVPNIYMKSTSDELQEVVVSGSVSRRLSEAKALNIQKNAINLVNVIAADGIGKLPDRNAAEAVQRIPGVSVERDQGEGRYVAVRGLPAEWSSTTMNGNRLPTAADEGASRATAFDFFPTEMIGYVEVAKALTPDIDGDALGGSVNFITKTAPSKFTVDATIGAGYNEKSDKGVYSGSLLVGDKSKNGKFGYIVNLAQWNRNWAADNFEARRSGDEGVYRLELRDYTGERKTTGFNGGFEFNPDEKNKLFVKLNYGKLLDKELHYKQRIRFDKFNDVTNTGRVELQNIYNELNFDFYGAEVGGKHIGNKGVLDWSAAHYSTEFYYGNVPDAKNNSYYSTFFKQDGVGFNSDYIEDRGNGPRAYWNTDGGYMDTNNMFGYLSDSNFQTSPDQMTFTTLELYKVGVKEKDNIVATVNYELTANDNLVLKFGGKFRDKDRRATFSDEFYNWTGNGAVPTLNSYGEYNIYQPGGKEYLNELNTNIGNSFGPVLSKNGLNQFYNDNFSNGNLTLSEADSEILANGGGLGRNFDVDETHTSGYGMATYKINDKLTFLGGLRATYTNTKVSGYQYDVSDENPDGLLSKVTKTKRYLSLLPMLHLKYMADENTNLRLAATRTFTRPDFGYLVPGGTYLAADNEYDGGNPDVNPTYSYNFDVMGEHYFGKLDVVSAGVFYKLITDPIFMDTRQGDINGHTGVEISQPLNGDNAWLFGAEFSGNKKFDFLPGFFNGFGVQANYTFTKSEMTIPGREGKTSLPRQGDHLVNAQLYYEKGRVNVRAAYNFKAKYITEHGGSGLKRDDVYYGNYSALDANLSFKISKHVTLFAEANNLLNQKLEYYYGDDSRPKQVEFYGIRGQMGVKWSL</sequence>
<evidence type="ECO:0000259" key="6">
    <source>
        <dbReference type="Pfam" id="PF00593"/>
    </source>
</evidence>
<dbReference type="InterPro" id="IPR036942">
    <property type="entry name" value="Beta-barrel_TonB_sf"/>
</dbReference>
<evidence type="ECO:0000259" key="7">
    <source>
        <dbReference type="Pfam" id="PF07715"/>
    </source>
</evidence>
<evidence type="ECO:0000313" key="8">
    <source>
        <dbReference type="EMBL" id="GEC71617.1"/>
    </source>
</evidence>
<dbReference type="Pfam" id="PF07715">
    <property type="entry name" value="Plug"/>
    <property type="match status" value="1"/>
</dbReference>
<dbReference type="Gene3D" id="2.170.130.10">
    <property type="entry name" value="TonB-dependent receptor, plug domain"/>
    <property type="match status" value="1"/>
</dbReference>
<protein>
    <submittedName>
        <fullName evidence="8">TonB-dependent receptor</fullName>
    </submittedName>
</protein>
<dbReference type="InterPro" id="IPR012910">
    <property type="entry name" value="Plug_dom"/>
</dbReference>
<evidence type="ECO:0000256" key="5">
    <source>
        <dbReference type="SAM" id="SignalP"/>
    </source>
</evidence>
<feature type="domain" description="TonB-dependent receptor-like beta-barrel" evidence="6">
    <location>
        <begin position="451"/>
        <end position="917"/>
    </location>
</feature>
<keyword evidence="2 4" id="KW-0472">Membrane</keyword>
<evidence type="ECO:0000256" key="2">
    <source>
        <dbReference type="ARBA" id="ARBA00023136"/>
    </source>
</evidence>
<comment type="subcellular location">
    <subcellularLocation>
        <location evidence="1 4">Cell outer membrane</location>
    </subcellularLocation>
</comment>
<dbReference type="EMBL" id="BJNP01000009">
    <property type="protein sequence ID" value="GEC71617.1"/>
    <property type="molecule type" value="Genomic_DNA"/>
</dbReference>
<keyword evidence="9" id="KW-1185">Reference proteome</keyword>
<dbReference type="GO" id="GO:0009279">
    <property type="term" value="C:cell outer membrane"/>
    <property type="evidence" value="ECO:0007669"/>
    <property type="project" value="UniProtKB-SubCell"/>
</dbReference>
<dbReference type="InterPro" id="IPR037066">
    <property type="entry name" value="Plug_dom_sf"/>
</dbReference>
<keyword evidence="3" id="KW-0998">Cell outer membrane</keyword>
<dbReference type="InterPro" id="IPR010104">
    <property type="entry name" value="TonB_rcpt_bac"/>
</dbReference>
<dbReference type="SUPFAM" id="SSF49464">
    <property type="entry name" value="Carboxypeptidase regulatory domain-like"/>
    <property type="match status" value="1"/>
</dbReference>
<keyword evidence="5" id="KW-0732">Signal</keyword>
<feature type="chain" id="PRO_5022721515" evidence="5">
    <location>
        <begin position="22"/>
        <end position="950"/>
    </location>
</feature>
<dbReference type="OrthoDB" id="8727862at2"/>
<keyword evidence="4" id="KW-0798">TonB box</keyword>
<evidence type="ECO:0000256" key="1">
    <source>
        <dbReference type="ARBA" id="ARBA00004442"/>
    </source>
</evidence>
<name>A0A4Y4AXF5_9FLAO</name>
<evidence type="ECO:0000256" key="4">
    <source>
        <dbReference type="RuleBase" id="RU003357"/>
    </source>
</evidence>
<dbReference type="NCBIfam" id="TIGR01782">
    <property type="entry name" value="TonB-Xanth-Caul"/>
    <property type="match status" value="1"/>
</dbReference>
<evidence type="ECO:0000256" key="3">
    <source>
        <dbReference type="ARBA" id="ARBA00023237"/>
    </source>
</evidence>
<organism evidence="8 9">
    <name type="scientific">Flavobacterium flevense</name>
    <dbReference type="NCBI Taxonomy" id="983"/>
    <lineage>
        <taxon>Bacteria</taxon>
        <taxon>Pseudomonadati</taxon>
        <taxon>Bacteroidota</taxon>
        <taxon>Flavobacteriia</taxon>
        <taxon>Flavobacteriales</taxon>
        <taxon>Flavobacteriaceae</taxon>
        <taxon>Flavobacterium</taxon>
    </lineage>
</organism>